<protein>
    <submittedName>
        <fullName evidence="1">Uncharacterized protein</fullName>
    </submittedName>
</protein>
<keyword evidence="2" id="KW-1185">Reference proteome</keyword>
<dbReference type="RefSeq" id="WP_013433666.1">
    <property type="nucleotide sequence ID" value="NC_014721.1"/>
</dbReference>
<evidence type="ECO:0000313" key="2">
    <source>
        <dbReference type="Proteomes" id="UP000009256"/>
    </source>
</evidence>
<dbReference type="HOGENOM" id="CLU_504977_0_0_9"/>
<dbReference type="SUPFAM" id="SSF48371">
    <property type="entry name" value="ARM repeat"/>
    <property type="match status" value="1"/>
</dbReference>
<reference key="1">
    <citation type="submission" date="2010-11" db="EMBL/GenBank/DDBJ databases">
        <title>Complete sequence of chromosome of Caldicellulosiruptor kristjanssonii 177R1B.</title>
        <authorList>
            <consortium name="US DOE Joint Genome Institute"/>
            <person name="Lucas S."/>
            <person name="Copeland A."/>
            <person name="Lapidus A."/>
            <person name="Cheng J.-F."/>
            <person name="Bruce D."/>
            <person name="Goodwin L."/>
            <person name="Pitluck S."/>
            <person name="Davenport K."/>
            <person name="Detter J.C."/>
            <person name="Han C."/>
            <person name="Tapia R."/>
            <person name="Land M."/>
            <person name="Hauser L."/>
            <person name="Jeffries C."/>
            <person name="Kyrpides N."/>
            <person name="Ivanova N."/>
            <person name="Mikhailova N."/>
            <person name="Blumer-Schuette S.E."/>
            <person name="Kelly R.M."/>
            <person name="Woyke T."/>
        </authorList>
    </citation>
    <scope>NUCLEOTIDE SEQUENCE</scope>
    <source>
        <strain>177R1B</strain>
    </source>
</reference>
<proteinExistence type="predicted"/>
<dbReference type="KEGG" id="cki:Calkr_2524"/>
<dbReference type="STRING" id="632335.Calkr_2524"/>
<reference evidence="1 2" key="2">
    <citation type="journal article" date="2011" name="J. Bacteriol.">
        <title>Complete genome sequences for the anaerobic, extremely thermophilic plant biomass-degrading bacteria Caldicellulosiruptor hydrothermalis, Caldicellulosiruptor kristjanssonii, Caldicellulosiruptor kronotskyensis, Caldicellulosiruptor owensenis, and Caldicellulosiruptor lactoaceticus.</title>
        <authorList>
            <person name="Blumer-Schuette S.E."/>
            <person name="Ozdemir I."/>
            <person name="Mistry D."/>
            <person name="Lucas S."/>
            <person name="Lapidus A."/>
            <person name="Cheng J.F."/>
            <person name="Goodwin L.A."/>
            <person name="Pitluck S."/>
            <person name="Land M.L."/>
            <person name="Hauser L.J."/>
            <person name="Woyke T."/>
            <person name="Mikhailova N."/>
            <person name="Pati A."/>
            <person name="Kyrpides N.C."/>
            <person name="Ivanova N."/>
            <person name="Detter J.C."/>
            <person name="Walston-Davenport K."/>
            <person name="Han S."/>
            <person name="Adams M.W."/>
            <person name="Kelly R.M."/>
        </authorList>
    </citation>
    <scope>NUCLEOTIDE SEQUENCE [LARGE SCALE GENOMIC DNA]</scope>
    <source>
        <strain evidence="2">ATCC 700853 / DSM 12137 / I77R1B</strain>
    </source>
</reference>
<sequence length="539" mass="63164">MDKVFKDFKEINIDLFENIFIPEMDSLEKSIVGTSNINYVSNRLFMWMFSKEDVKEFESIFGLLRQPKYGYVRSEFKRKLISQCNKMLKEGICPIEPMLYASKTVNRIISNDVEDHEDISDVICEVEKYDRNMVVKTLEHIITRWSWYPQLKIALLAAGKVSDDDLIQMAYNKFSDNKYLNYLKPELLKMLVYSKKASFVPQMVSILSTLERDSTSDRAIANFFRENFDKYVGREGVTELNIYYEMNYSFIKDFAKSIIQAVLKDCPLPLQDGPDKKFTYFKQLCIAYSKQKQNEKLREEILKNLFDSSYSAFSSMVYCLRYTKDKALATYLEDAVLRRKDAKIGDYKNAILTLGFLGADNHDFVMELSKRDKDLKYAMYGFFIVQGSETYCTLMADELIFCKDLSELGSIHRVLREVINVSPKLRSIIKEKLKAALLDDSKEVRKIALLNIQPYWRHIIDKDILNFLFEQIGYPDKPIKFSIEEQSIVLKIAKDVINNFGRNIYKYLDYVRRRNDFDPNIKQLATRILLNDFEPAPPQ</sequence>
<dbReference type="OrthoDB" id="1952602at2"/>
<evidence type="ECO:0000313" key="1">
    <source>
        <dbReference type="EMBL" id="ADQ41953.1"/>
    </source>
</evidence>
<dbReference type="EMBL" id="CP002326">
    <property type="protein sequence ID" value="ADQ41953.1"/>
    <property type="molecule type" value="Genomic_DNA"/>
</dbReference>
<organism evidence="1 2">
    <name type="scientific">Caldicellulosiruptor acetigenus (strain ATCC 700853 / DSM 12137 / I77R1B)</name>
    <name type="common">Caldicellulosiruptor kristjanssonii</name>
    <dbReference type="NCBI Taxonomy" id="632335"/>
    <lineage>
        <taxon>Bacteria</taxon>
        <taxon>Bacillati</taxon>
        <taxon>Bacillota</taxon>
        <taxon>Bacillota incertae sedis</taxon>
        <taxon>Caldicellulosiruptorales</taxon>
        <taxon>Caldicellulosiruptoraceae</taxon>
        <taxon>Caldicellulosiruptor</taxon>
    </lineage>
</organism>
<accession>E4S8H1</accession>
<gene>
    <name evidence="1" type="ordered locus">Calkr_2524</name>
</gene>
<dbReference type="AlphaFoldDB" id="E4S8H1"/>
<dbReference type="InterPro" id="IPR016024">
    <property type="entry name" value="ARM-type_fold"/>
</dbReference>
<name>E4S8H1_CALA7</name>
<dbReference type="Proteomes" id="UP000009256">
    <property type="component" value="Chromosome"/>
</dbReference>
<dbReference type="eggNOG" id="ENOG50337M2">
    <property type="taxonomic scope" value="Bacteria"/>
</dbReference>